<protein>
    <submittedName>
        <fullName evidence="1">Uncharacterized protein</fullName>
    </submittedName>
</protein>
<sequence length="114" mass="12777">ILLAWKIVNRTYIHGAEANIPIAEPDQHPHFNKPPMQISKLPHPVKSPFEKWCEPTQEEIVASLDNNTIVIFVDGSTKPEPGIGGVGLNDITICIDYFKGLNKGVKKFKELFEL</sequence>
<accession>X6LWI1</accession>
<evidence type="ECO:0000313" key="1">
    <source>
        <dbReference type="EMBL" id="ETO05085.1"/>
    </source>
</evidence>
<dbReference type="Proteomes" id="UP000023152">
    <property type="component" value="Unassembled WGS sequence"/>
</dbReference>
<dbReference type="EMBL" id="ASPP01028554">
    <property type="protein sequence ID" value="ETO05085.1"/>
    <property type="molecule type" value="Genomic_DNA"/>
</dbReference>
<feature type="non-terminal residue" evidence="1">
    <location>
        <position position="1"/>
    </location>
</feature>
<dbReference type="AlphaFoldDB" id="X6LWI1"/>
<organism evidence="1 2">
    <name type="scientific">Reticulomyxa filosa</name>
    <dbReference type="NCBI Taxonomy" id="46433"/>
    <lineage>
        <taxon>Eukaryota</taxon>
        <taxon>Sar</taxon>
        <taxon>Rhizaria</taxon>
        <taxon>Retaria</taxon>
        <taxon>Foraminifera</taxon>
        <taxon>Monothalamids</taxon>
        <taxon>Reticulomyxidae</taxon>
        <taxon>Reticulomyxa</taxon>
    </lineage>
</organism>
<comment type="caution">
    <text evidence="1">The sequence shown here is derived from an EMBL/GenBank/DDBJ whole genome shotgun (WGS) entry which is preliminary data.</text>
</comment>
<keyword evidence="2" id="KW-1185">Reference proteome</keyword>
<gene>
    <name evidence="1" type="ORF">RFI_32311</name>
</gene>
<proteinExistence type="predicted"/>
<evidence type="ECO:0000313" key="2">
    <source>
        <dbReference type="Proteomes" id="UP000023152"/>
    </source>
</evidence>
<name>X6LWI1_RETFI</name>
<reference evidence="1 2" key="1">
    <citation type="journal article" date="2013" name="Curr. Biol.">
        <title>The Genome of the Foraminiferan Reticulomyxa filosa.</title>
        <authorList>
            <person name="Glockner G."/>
            <person name="Hulsmann N."/>
            <person name="Schleicher M."/>
            <person name="Noegel A.A."/>
            <person name="Eichinger L."/>
            <person name="Gallinger C."/>
            <person name="Pawlowski J."/>
            <person name="Sierra R."/>
            <person name="Euteneuer U."/>
            <person name="Pillet L."/>
            <person name="Moustafa A."/>
            <person name="Platzer M."/>
            <person name="Groth M."/>
            <person name="Szafranski K."/>
            <person name="Schliwa M."/>
        </authorList>
    </citation>
    <scope>NUCLEOTIDE SEQUENCE [LARGE SCALE GENOMIC DNA]</scope>
</reference>